<proteinExistence type="predicted"/>
<dbReference type="EMBL" id="UOFA01000074">
    <property type="protein sequence ID" value="VAW44085.1"/>
    <property type="molecule type" value="Genomic_DNA"/>
</dbReference>
<dbReference type="InterPro" id="IPR051213">
    <property type="entry name" value="START_lipid_transfer"/>
</dbReference>
<accession>A0A3B0VKK2</accession>
<dbReference type="AlphaFoldDB" id="A0A3B0VKK2"/>
<gene>
    <name evidence="1" type="ORF">MNBD_GAMMA02-1150</name>
</gene>
<dbReference type="InterPro" id="IPR023393">
    <property type="entry name" value="START-like_dom_sf"/>
</dbReference>
<dbReference type="SUPFAM" id="SSF55961">
    <property type="entry name" value="Bet v1-like"/>
    <property type="match status" value="1"/>
</dbReference>
<protein>
    <recommendedName>
        <fullName evidence="2">START domain-containing protein</fullName>
    </recommendedName>
</protein>
<organism evidence="1">
    <name type="scientific">hydrothermal vent metagenome</name>
    <dbReference type="NCBI Taxonomy" id="652676"/>
    <lineage>
        <taxon>unclassified sequences</taxon>
        <taxon>metagenomes</taxon>
        <taxon>ecological metagenomes</taxon>
    </lineage>
</organism>
<name>A0A3B0VKK2_9ZZZZ</name>
<dbReference type="PANTHER" id="PTHR19308">
    <property type="entry name" value="PHOSPHATIDYLCHOLINE TRANSFER PROTEIN"/>
    <property type="match status" value="1"/>
</dbReference>
<evidence type="ECO:0000313" key="1">
    <source>
        <dbReference type="EMBL" id="VAW44085.1"/>
    </source>
</evidence>
<feature type="non-terminal residue" evidence="1">
    <location>
        <position position="1"/>
    </location>
</feature>
<dbReference type="Gene3D" id="3.30.530.20">
    <property type="match status" value="1"/>
</dbReference>
<sequence>SPIGSILCAKLSLNDMMLVLKTIFCLSLLFCGGLSVAEPAQPSWQLKIDRIGIQVFQQQQAGFKQKHSKGVMVVKAQSEQVMQLLQDLSLCSQWLYGCLSATRHDDGLIHIVVKGPLWFKDRDVVFASERRHLKASDQWLITTDNQPTMHPNSNYVRVNTIHATWILTTINSKKIQISYEFYVDPQIKLKSGVNKYNRDALFLTLRRLRKLLRKSAVNQASNPNQPKP</sequence>
<evidence type="ECO:0008006" key="2">
    <source>
        <dbReference type="Google" id="ProtNLM"/>
    </source>
</evidence>
<dbReference type="PANTHER" id="PTHR19308:SF14">
    <property type="entry name" value="START DOMAIN-CONTAINING PROTEIN"/>
    <property type="match status" value="1"/>
</dbReference>
<reference evidence="1" key="1">
    <citation type="submission" date="2018-06" db="EMBL/GenBank/DDBJ databases">
        <authorList>
            <person name="Zhirakovskaya E."/>
        </authorList>
    </citation>
    <scope>NUCLEOTIDE SEQUENCE</scope>
</reference>